<dbReference type="EMBL" id="CAJPVJ010015380">
    <property type="protein sequence ID" value="CAG2175792.1"/>
    <property type="molecule type" value="Genomic_DNA"/>
</dbReference>
<feature type="compositionally biased region" description="Gly residues" evidence="1">
    <location>
        <begin position="9"/>
        <end position="23"/>
    </location>
</feature>
<organism evidence="2">
    <name type="scientific">Oppiella nova</name>
    <dbReference type="NCBI Taxonomy" id="334625"/>
    <lineage>
        <taxon>Eukaryota</taxon>
        <taxon>Metazoa</taxon>
        <taxon>Ecdysozoa</taxon>
        <taxon>Arthropoda</taxon>
        <taxon>Chelicerata</taxon>
        <taxon>Arachnida</taxon>
        <taxon>Acari</taxon>
        <taxon>Acariformes</taxon>
        <taxon>Sarcoptiformes</taxon>
        <taxon>Oribatida</taxon>
        <taxon>Brachypylina</taxon>
        <taxon>Oppioidea</taxon>
        <taxon>Oppiidae</taxon>
        <taxon>Oppiella</taxon>
    </lineage>
</organism>
<proteinExistence type="predicted"/>
<dbReference type="Proteomes" id="UP000728032">
    <property type="component" value="Unassembled WGS sequence"/>
</dbReference>
<keyword evidence="3" id="KW-1185">Reference proteome</keyword>
<reference evidence="2" key="1">
    <citation type="submission" date="2020-11" db="EMBL/GenBank/DDBJ databases">
        <authorList>
            <person name="Tran Van P."/>
        </authorList>
    </citation>
    <scope>NUCLEOTIDE SEQUENCE</scope>
</reference>
<gene>
    <name evidence="2" type="ORF">ONB1V03_LOCUS15227</name>
</gene>
<evidence type="ECO:0000313" key="2">
    <source>
        <dbReference type="EMBL" id="CAD7658606.1"/>
    </source>
</evidence>
<accession>A0A7R9MG52</accession>
<evidence type="ECO:0000256" key="1">
    <source>
        <dbReference type="SAM" id="MobiDB-lite"/>
    </source>
</evidence>
<name>A0A7R9MG52_9ACAR</name>
<dbReference type="EMBL" id="OC930205">
    <property type="protein sequence ID" value="CAD7658606.1"/>
    <property type="molecule type" value="Genomic_DNA"/>
</dbReference>
<sequence length="41" mass="3933">MSTTASPNGGAGRSGGRPGGSKGNGAEPSRAKMAGANHKHK</sequence>
<dbReference type="AlphaFoldDB" id="A0A7R9MG52"/>
<evidence type="ECO:0000313" key="3">
    <source>
        <dbReference type="Proteomes" id="UP000728032"/>
    </source>
</evidence>
<feature type="region of interest" description="Disordered" evidence="1">
    <location>
        <begin position="1"/>
        <end position="41"/>
    </location>
</feature>
<protein>
    <submittedName>
        <fullName evidence="2">Uncharacterized protein</fullName>
    </submittedName>
</protein>